<evidence type="ECO:0000256" key="4">
    <source>
        <dbReference type="ARBA" id="ARBA00023015"/>
    </source>
</evidence>
<evidence type="ECO:0000256" key="9">
    <source>
        <dbReference type="SAM" id="MobiDB-lite"/>
    </source>
</evidence>
<name>A0ABR4AS67_9LECA</name>
<evidence type="ECO:0000256" key="3">
    <source>
        <dbReference type="ARBA" id="ARBA00022980"/>
    </source>
</evidence>
<sequence>MGKLTTLAKTGKTIVQKANLTKDLPANSLLIHKPTAKGVRLPKLDVPIVNHGQYIYIYNNIRTNQVVYSLTRHLNNQDSLAQLPFIGKKTVPARLRKDLWTPFCMVYFPHPHLGLAAYRKLREFRRLHELSYPREVITVKEGKYRGNLMDTKARGKALMDQKANSVADLAAVLLQAEKGPSGEAIAAARKRRARIEHLHKVRREKIKDKGVWDFTKAIEMGGGVQGVMVRWANPLDAEYAETWPEAVVHDELKKSRYTAAFPVVGPAQMVGSEISPPQILEETPEEERKPSSWLSRSFSSLWSGAQRQAVATT</sequence>
<evidence type="ECO:0000256" key="1">
    <source>
        <dbReference type="ARBA" id="ARBA00004173"/>
    </source>
</evidence>
<accession>A0ABR4AS67</accession>
<evidence type="ECO:0000256" key="8">
    <source>
        <dbReference type="ARBA" id="ARBA00035185"/>
    </source>
</evidence>
<dbReference type="EMBL" id="JBEFKJ010000001">
    <property type="protein sequence ID" value="KAL2048295.1"/>
    <property type="molecule type" value="Genomic_DNA"/>
</dbReference>
<dbReference type="PANTHER" id="PTHR28184">
    <property type="entry name" value="MITOCHONDRIAL HOMOLOGOUS RECOMBINATION PROTEIN 1"/>
    <property type="match status" value="1"/>
</dbReference>
<dbReference type="PANTHER" id="PTHR28184:SF1">
    <property type="entry name" value="LARGE RIBOSOMAL SUBUNIT PROTEIN ML67"/>
    <property type="match status" value="1"/>
</dbReference>
<evidence type="ECO:0000256" key="2">
    <source>
        <dbReference type="ARBA" id="ARBA00010741"/>
    </source>
</evidence>
<feature type="region of interest" description="Disordered" evidence="9">
    <location>
        <begin position="272"/>
        <end position="292"/>
    </location>
</feature>
<keyword evidence="3" id="KW-0689">Ribosomal protein</keyword>
<keyword evidence="4" id="KW-0805">Transcription regulation</keyword>
<comment type="similarity">
    <text evidence="2">Belongs to the mitochondrion-specific ribosomal protein mL67 family.</text>
</comment>
<keyword evidence="6" id="KW-0804">Transcription</keyword>
<evidence type="ECO:0000256" key="5">
    <source>
        <dbReference type="ARBA" id="ARBA00023128"/>
    </source>
</evidence>
<gene>
    <name evidence="10" type="ORF">N7G274_000206</name>
</gene>
<evidence type="ECO:0000256" key="7">
    <source>
        <dbReference type="ARBA" id="ARBA00023274"/>
    </source>
</evidence>
<protein>
    <recommendedName>
        <fullName evidence="8">Large ribosomal subunit protein mL67</fullName>
    </recommendedName>
</protein>
<proteinExistence type="inferred from homology"/>
<evidence type="ECO:0000313" key="11">
    <source>
        <dbReference type="Proteomes" id="UP001590950"/>
    </source>
</evidence>
<dbReference type="Pfam" id="PF12829">
    <property type="entry name" value="Mhr1"/>
    <property type="match status" value="1"/>
</dbReference>
<evidence type="ECO:0000256" key="6">
    <source>
        <dbReference type="ARBA" id="ARBA00023163"/>
    </source>
</evidence>
<keyword evidence="5" id="KW-0496">Mitochondrion</keyword>
<keyword evidence="7" id="KW-0687">Ribonucleoprotein</keyword>
<reference evidence="10 11" key="1">
    <citation type="submission" date="2024-09" db="EMBL/GenBank/DDBJ databases">
        <title>Rethinking Asexuality: The Enigmatic Case of Functional Sexual Genes in Lepraria (Stereocaulaceae).</title>
        <authorList>
            <person name="Doellman M."/>
            <person name="Sun Y."/>
            <person name="Barcenas-Pena A."/>
            <person name="Lumbsch H.T."/>
            <person name="Grewe F."/>
        </authorList>
    </citation>
    <scope>NUCLEOTIDE SEQUENCE [LARGE SCALE GENOMIC DNA]</scope>
    <source>
        <strain evidence="10 11">Mercado 3170</strain>
    </source>
</reference>
<dbReference type="Proteomes" id="UP001590950">
    <property type="component" value="Unassembled WGS sequence"/>
</dbReference>
<keyword evidence="11" id="KW-1185">Reference proteome</keyword>
<evidence type="ECO:0000313" key="10">
    <source>
        <dbReference type="EMBL" id="KAL2048295.1"/>
    </source>
</evidence>
<comment type="caution">
    <text evidence="10">The sequence shown here is derived from an EMBL/GenBank/DDBJ whole genome shotgun (WGS) entry which is preliminary data.</text>
</comment>
<dbReference type="InterPro" id="IPR024629">
    <property type="entry name" value="Ribosomal_mL67"/>
</dbReference>
<organism evidence="10 11">
    <name type="scientific">Stereocaulon virgatum</name>
    <dbReference type="NCBI Taxonomy" id="373712"/>
    <lineage>
        <taxon>Eukaryota</taxon>
        <taxon>Fungi</taxon>
        <taxon>Dikarya</taxon>
        <taxon>Ascomycota</taxon>
        <taxon>Pezizomycotina</taxon>
        <taxon>Lecanoromycetes</taxon>
        <taxon>OSLEUM clade</taxon>
        <taxon>Lecanoromycetidae</taxon>
        <taxon>Lecanorales</taxon>
        <taxon>Lecanorineae</taxon>
        <taxon>Stereocaulaceae</taxon>
        <taxon>Stereocaulon</taxon>
    </lineage>
</organism>
<comment type="subcellular location">
    <subcellularLocation>
        <location evidence="1">Mitochondrion</location>
    </subcellularLocation>
</comment>